<proteinExistence type="predicted"/>
<dbReference type="RefSeq" id="WP_115170446.1">
    <property type="nucleotide sequence ID" value="NZ_UGYW01000002.1"/>
</dbReference>
<dbReference type="Gene3D" id="3.40.50.720">
    <property type="entry name" value="NAD(P)-binding Rossmann-like Domain"/>
    <property type="match status" value="1"/>
</dbReference>
<gene>
    <name evidence="5" type="primary">uxaB</name>
    <name evidence="5" type="ORF">NCTC11388_02659</name>
</gene>
<dbReference type="InterPro" id="IPR013118">
    <property type="entry name" value="Mannitol_DH_C"/>
</dbReference>
<evidence type="ECO:0000259" key="3">
    <source>
        <dbReference type="Pfam" id="PF01232"/>
    </source>
</evidence>
<organism evidence="5 6">
    <name type="scientific">Sphingobacterium spiritivorum</name>
    <name type="common">Flavobacterium spiritivorum</name>
    <dbReference type="NCBI Taxonomy" id="258"/>
    <lineage>
        <taxon>Bacteria</taxon>
        <taxon>Pseudomonadati</taxon>
        <taxon>Bacteroidota</taxon>
        <taxon>Sphingobacteriia</taxon>
        <taxon>Sphingobacteriales</taxon>
        <taxon>Sphingobacteriaceae</taxon>
        <taxon>Sphingobacterium</taxon>
    </lineage>
</organism>
<feature type="domain" description="Mannitol dehydrogenase C-terminal" evidence="4">
    <location>
        <begin position="286"/>
        <end position="485"/>
    </location>
</feature>
<dbReference type="InterPro" id="IPR008927">
    <property type="entry name" value="6-PGluconate_DH-like_C_sf"/>
</dbReference>
<dbReference type="PANTHER" id="PTHR30524">
    <property type="entry name" value="MANNITOL-1-PHOSPHATE 5-DEHYDROGENASE"/>
    <property type="match status" value="1"/>
</dbReference>
<dbReference type="PRINTS" id="PR00084">
    <property type="entry name" value="MTLDHDRGNASE"/>
</dbReference>
<name>A0A380CDT1_SPHSI</name>
<dbReference type="PANTHER" id="PTHR30524:SF0">
    <property type="entry name" value="ALTRONATE OXIDOREDUCTASE-RELATED"/>
    <property type="match status" value="1"/>
</dbReference>
<dbReference type="NCBIfam" id="NF002969">
    <property type="entry name" value="PRK03643.1"/>
    <property type="match status" value="1"/>
</dbReference>
<dbReference type="GO" id="GO:0009026">
    <property type="term" value="F:tagaturonate reductase activity"/>
    <property type="evidence" value="ECO:0007669"/>
    <property type="project" value="UniProtKB-EC"/>
</dbReference>
<protein>
    <submittedName>
        <fullName evidence="5">Altronate oxidoreductase</fullName>
        <ecNumber evidence="5">1.1.1.58</ecNumber>
    </submittedName>
</protein>
<dbReference type="Pfam" id="PF01232">
    <property type="entry name" value="Mannitol_dh"/>
    <property type="match status" value="1"/>
</dbReference>
<dbReference type="Proteomes" id="UP000254893">
    <property type="component" value="Unassembled WGS sequence"/>
</dbReference>
<dbReference type="SUPFAM" id="SSF48179">
    <property type="entry name" value="6-phosphogluconate dehydrogenase C-terminal domain-like"/>
    <property type="match status" value="1"/>
</dbReference>
<dbReference type="InterPro" id="IPR036291">
    <property type="entry name" value="NAD(P)-bd_dom_sf"/>
</dbReference>
<reference evidence="5 6" key="1">
    <citation type="submission" date="2018-06" db="EMBL/GenBank/DDBJ databases">
        <authorList>
            <consortium name="Pathogen Informatics"/>
            <person name="Doyle S."/>
        </authorList>
    </citation>
    <scope>NUCLEOTIDE SEQUENCE [LARGE SCALE GENOMIC DNA]</scope>
    <source>
        <strain evidence="5 6">NCTC11388</strain>
    </source>
</reference>
<evidence type="ECO:0000313" key="5">
    <source>
        <dbReference type="EMBL" id="SUJ17362.1"/>
    </source>
</evidence>
<evidence type="ECO:0000256" key="1">
    <source>
        <dbReference type="ARBA" id="ARBA00023002"/>
    </source>
</evidence>
<dbReference type="SUPFAM" id="SSF51735">
    <property type="entry name" value="NAD(P)-binding Rossmann-fold domains"/>
    <property type="match status" value="1"/>
</dbReference>
<dbReference type="GO" id="GO:0008926">
    <property type="term" value="F:mannitol-1-phosphate 5-dehydrogenase activity"/>
    <property type="evidence" value="ECO:0007669"/>
    <property type="project" value="TreeGrafter"/>
</dbReference>
<accession>A0A380CDT1</accession>
<evidence type="ECO:0000256" key="2">
    <source>
        <dbReference type="ARBA" id="ARBA00023027"/>
    </source>
</evidence>
<evidence type="ECO:0000259" key="4">
    <source>
        <dbReference type="Pfam" id="PF08125"/>
    </source>
</evidence>
<dbReference type="Pfam" id="PF08125">
    <property type="entry name" value="Mannitol_dh_C"/>
    <property type="match status" value="1"/>
</dbReference>
<dbReference type="AlphaFoldDB" id="A0A380CDT1"/>
<dbReference type="GO" id="GO:0019592">
    <property type="term" value="P:mannitol catabolic process"/>
    <property type="evidence" value="ECO:0007669"/>
    <property type="project" value="TreeGrafter"/>
</dbReference>
<sequence>MILNRKNLEHIQHTELVKPSADLLDLPEKILQFGTGVLLRGLPDYFIDKANRQGIFNGRILVVKSTSQGGVDAFSTQDGLYTVAIRGIEEGKKIHENIINSSISRVLSATNDWKEILKAAHRPEMQVIFSNTTEVGIVMSEDKVTDMPPSSYPGKLLAFLYERFSAFGGTPESGMVIVPAELISDNATKLQQIVFDLASQNNLDEQFITWLKENNHFCNTLVDRIVPGKLPQDEQNILEQQLGYTDELTIMAEPFRLWAIESEDSRVAEILSFAQADKGIFIVPSISKFKELKLRLLNGTHTLSCALAILAGFETVREAIQDKAFTAYVNGLMKDEISAAILSDSISREDTASFANSVIDRFSNPSLEHKWQSIAMNYTSKMEMRNRELFEKWYQKFEHVPQHMALGFAAYLLFMNSKSTSDGYCSTVGEKKYILQDEHAPLLASYWNDPETLVEKILADQSLWGTDLNRLPGFATSVKKQLNTLQNSGAKSAIESLQAEKTI</sequence>
<dbReference type="GO" id="GO:0005829">
    <property type="term" value="C:cytosol"/>
    <property type="evidence" value="ECO:0007669"/>
    <property type="project" value="TreeGrafter"/>
</dbReference>
<dbReference type="EMBL" id="UGYW01000002">
    <property type="protein sequence ID" value="SUJ17362.1"/>
    <property type="molecule type" value="Genomic_DNA"/>
</dbReference>
<dbReference type="InterPro" id="IPR013131">
    <property type="entry name" value="Mannitol_DH_N"/>
</dbReference>
<feature type="domain" description="Mannitol dehydrogenase N-terminal" evidence="3">
    <location>
        <begin position="28"/>
        <end position="265"/>
    </location>
</feature>
<dbReference type="InterPro" id="IPR013328">
    <property type="entry name" value="6PGD_dom2"/>
</dbReference>
<dbReference type="InterPro" id="IPR000669">
    <property type="entry name" value="Mannitol_DH"/>
</dbReference>
<evidence type="ECO:0000313" key="6">
    <source>
        <dbReference type="Proteomes" id="UP000254893"/>
    </source>
</evidence>
<keyword evidence="2" id="KW-0520">NAD</keyword>
<dbReference type="EC" id="1.1.1.58" evidence="5"/>
<dbReference type="Gene3D" id="1.10.1040.10">
    <property type="entry name" value="N-(1-d-carboxylethyl)-l-norvaline Dehydrogenase, domain 2"/>
    <property type="match status" value="1"/>
</dbReference>
<keyword evidence="1 5" id="KW-0560">Oxidoreductase</keyword>